<reference evidence="1 2" key="1">
    <citation type="journal article" date="2018" name="Syst. Appl. Microbiol.">
        <title>Photobacterium carnosum sp. nov., isolated from spoiled modified atmosphere packaged poultry meat.</title>
        <authorList>
            <person name="Hilgarth M."/>
            <person name="Fuertes S."/>
            <person name="Ehrmann M."/>
            <person name="Vogel R.F."/>
        </authorList>
    </citation>
    <scope>NUCLEOTIDE SEQUENCE [LARGE SCALE GENOMIC DNA]</scope>
    <source>
        <strain evidence="1 2">TMW 2.2021</strain>
    </source>
</reference>
<proteinExistence type="predicted"/>
<organism evidence="1 2">
    <name type="scientific">Photobacterium carnosum</name>
    <dbReference type="NCBI Taxonomy" id="2023717"/>
    <lineage>
        <taxon>Bacteria</taxon>
        <taxon>Pseudomonadati</taxon>
        <taxon>Pseudomonadota</taxon>
        <taxon>Gammaproteobacteria</taxon>
        <taxon>Vibrionales</taxon>
        <taxon>Vibrionaceae</taxon>
        <taxon>Photobacterium</taxon>
    </lineage>
</organism>
<comment type="caution">
    <text evidence="1">The sequence shown here is derived from an EMBL/GenBank/DDBJ whole genome shotgun (WGS) entry which is preliminary data.</text>
</comment>
<accession>A0A2N4UQ21</accession>
<protein>
    <submittedName>
        <fullName evidence="1">Uncharacterized protein</fullName>
    </submittedName>
</protein>
<dbReference type="AlphaFoldDB" id="A0A2N4UQ21"/>
<sequence length="118" mass="13710">MQNQLNLDQKFINDVAESLNAAGVKEVKGKVKMGVWIVRQNAKHTDLEDHLESEIYEYDVTNTDDFVIRKSCVFIAIDTRDNTVLFANLLTHKFGLKLRKELQIKREAKERQLRYVSA</sequence>
<gene>
    <name evidence="1" type="ORF">CIK00_15110</name>
</gene>
<dbReference type="Proteomes" id="UP000234420">
    <property type="component" value="Unassembled WGS sequence"/>
</dbReference>
<evidence type="ECO:0000313" key="2">
    <source>
        <dbReference type="Proteomes" id="UP000234420"/>
    </source>
</evidence>
<evidence type="ECO:0000313" key="1">
    <source>
        <dbReference type="EMBL" id="PLC57109.1"/>
    </source>
</evidence>
<name>A0A2N4UQ21_9GAMM</name>
<keyword evidence="2" id="KW-1185">Reference proteome</keyword>
<dbReference type="EMBL" id="NPIB01000020">
    <property type="protein sequence ID" value="PLC57109.1"/>
    <property type="molecule type" value="Genomic_DNA"/>
</dbReference>
<dbReference type="RefSeq" id="WP_065208495.1">
    <property type="nucleotide sequence ID" value="NZ_JABJXE010000015.1"/>
</dbReference>